<protein>
    <recommendedName>
        <fullName evidence="5">Phage tail protein</fullName>
    </recommendedName>
</protein>
<dbReference type="Proteomes" id="UP000557688">
    <property type="component" value="Unassembled WGS sequence"/>
</dbReference>
<dbReference type="SUPFAM" id="SSF160719">
    <property type="entry name" value="gpW/gp25-like"/>
    <property type="match status" value="1"/>
</dbReference>
<proteinExistence type="predicted"/>
<organism evidence="2 4">
    <name type="scientific">Endobacter medicaginis</name>
    <dbReference type="NCBI Taxonomy" id="1181271"/>
    <lineage>
        <taxon>Bacteria</taxon>
        <taxon>Pseudomonadati</taxon>
        <taxon>Pseudomonadota</taxon>
        <taxon>Alphaproteobacteria</taxon>
        <taxon>Acetobacterales</taxon>
        <taxon>Acetobacteraceae</taxon>
        <taxon>Endobacter</taxon>
    </lineage>
</organism>
<accession>A0A850NK34</accession>
<dbReference type="Gene3D" id="3.10.450.40">
    <property type="match status" value="1"/>
</dbReference>
<evidence type="ECO:0000313" key="1">
    <source>
        <dbReference type="EMBL" id="MBB3174988.1"/>
    </source>
</evidence>
<reference evidence="2 4" key="1">
    <citation type="submission" date="2020-06" db="EMBL/GenBank/DDBJ databases">
        <title>Description of novel acetic acid bacteria.</title>
        <authorList>
            <person name="Sombolestani A."/>
        </authorList>
    </citation>
    <scope>NUCLEOTIDE SEQUENCE [LARGE SCALE GENOMIC DNA]</scope>
    <source>
        <strain evidence="2 4">LMG 26838</strain>
    </source>
</reference>
<evidence type="ECO:0008006" key="5">
    <source>
        <dbReference type="Google" id="ProtNLM"/>
    </source>
</evidence>
<gene>
    <name evidence="1" type="ORF">FHR90_002835</name>
    <name evidence="2" type="ORF">HUK83_00565</name>
</gene>
<keyword evidence="3" id="KW-1185">Reference proteome</keyword>
<evidence type="ECO:0000313" key="4">
    <source>
        <dbReference type="Proteomes" id="UP000565205"/>
    </source>
</evidence>
<evidence type="ECO:0000313" key="2">
    <source>
        <dbReference type="EMBL" id="NVN28839.1"/>
    </source>
</evidence>
<dbReference type="EMBL" id="JABXXQ010000003">
    <property type="protein sequence ID" value="NVN28839.1"/>
    <property type="molecule type" value="Genomic_DNA"/>
</dbReference>
<reference evidence="1 3" key="2">
    <citation type="submission" date="2020-08" db="EMBL/GenBank/DDBJ databases">
        <title>Genomic Encyclopedia of Type Strains, Phase III (KMG-III): the genomes of soil and plant-associated and newly described type strains.</title>
        <authorList>
            <person name="Whitman W."/>
        </authorList>
    </citation>
    <scope>NUCLEOTIDE SEQUENCE [LARGE SCALE GENOMIC DNA]</scope>
    <source>
        <strain evidence="1 3">CECT 8088</strain>
    </source>
</reference>
<sequence>MDLSHDIGGDLMLDAGSGLATVTADDWVRQRVLRRLLTNPGDYIWDVGYGGGLRSQIGNVVAAGQIAASIRRQLQLEAAIATSPAPQVSVSDSGNGTIDTTITYADAADGTTSRVALTVGGSP</sequence>
<name>A0A850NK34_9PROT</name>
<evidence type="ECO:0000313" key="3">
    <source>
        <dbReference type="Proteomes" id="UP000557688"/>
    </source>
</evidence>
<dbReference type="EMBL" id="JACHXV010000015">
    <property type="protein sequence ID" value="MBB3174988.1"/>
    <property type="molecule type" value="Genomic_DNA"/>
</dbReference>
<comment type="caution">
    <text evidence="2">The sequence shown here is derived from an EMBL/GenBank/DDBJ whole genome shotgun (WGS) entry which is preliminary data.</text>
</comment>
<dbReference type="AlphaFoldDB" id="A0A850NK34"/>
<dbReference type="Proteomes" id="UP000565205">
    <property type="component" value="Unassembled WGS sequence"/>
</dbReference>
<dbReference type="RefSeq" id="WP_176621595.1">
    <property type="nucleotide sequence ID" value="NZ_JABXXQ010000003.1"/>
</dbReference>